<dbReference type="SUPFAM" id="SSF52283">
    <property type="entry name" value="Formate/glycerate dehydrogenase catalytic domain-like"/>
    <property type="match status" value="1"/>
</dbReference>
<dbReference type="GO" id="GO:0019878">
    <property type="term" value="P:lysine biosynthetic process via aminoadipic acid"/>
    <property type="evidence" value="ECO:0007669"/>
    <property type="project" value="UniProtKB-UniPathway"/>
</dbReference>
<dbReference type="EC" id="1.5.1.7" evidence="4"/>
<comment type="subunit">
    <text evidence="3">Monomer.</text>
</comment>
<keyword evidence="6" id="KW-0028">Amino-acid biosynthesis</keyword>
<evidence type="ECO:0000313" key="15">
    <source>
        <dbReference type="EMBL" id="KAG8460478.1"/>
    </source>
</evidence>
<name>A0A8J6CAH1_DIALT</name>
<comment type="pathway">
    <text evidence="1">Amino-acid biosynthesis; L-lysine biosynthesis via AAA pathway; L-lysine from L-alpha-aminoadipate (fungal route): step 3/3.</text>
</comment>
<dbReference type="GO" id="GO:0004754">
    <property type="term" value="F:saccharopine dehydrogenase (NAD+, L-lysine-forming) activity"/>
    <property type="evidence" value="ECO:0007669"/>
    <property type="project" value="UniProtKB-EC"/>
</dbReference>
<dbReference type="InterPro" id="IPR051168">
    <property type="entry name" value="AASS"/>
</dbReference>
<evidence type="ECO:0000313" key="16">
    <source>
        <dbReference type="Proteomes" id="UP000751190"/>
    </source>
</evidence>
<proteinExistence type="inferred from homology"/>
<dbReference type="PANTHER" id="PTHR11133">
    <property type="entry name" value="SACCHAROPINE DEHYDROGENASE"/>
    <property type="match status" value="1"/>
</dbReference>
<dbReference type="Pfam" id="PF05222">
    <property type="entry name" value="AlaDh_PNT_N"/>
    <property type="match status" value="1"/>
</dbReference>
<evidence type="ECO:0000256" key="8">
    <source>
        <dbReference type="ARBA" id="ARBA00023027"/>
    </source>
</evidence>
<dbReference type="Gene3D" id="3.40.50.720">
    <property type="entry name" value="NAD(P)-binding Rossmann-like Domain"/>
    <property type="match status" value="2"/>
</dbReference>
<comment type="catalytic activity">
    <reaction evidence="11">
        <text>L-saccharopine + NAD(+) + H2O = L-lysine + 2-oxoglutarate + NADH + H(+)</text>
        <dbReference type="Rhea" id="RHEA:12440"/>
        <dbReference type="ChEBI" id="CHEBI:15377"/>
        <dbReference type="ChEBI" id="CHEBI:15378"/>
        <dbReference type="ChEBI" id="CHEBI:16810"/>
        <dbReference type="ChEBI" id="CHEBI:32551"/>
        <dbReference type="ChEBI" id="CHEBI:57540"/>
        <dbReference type="ChEBI" id="CHEBI:57945"/>
        <dbReference type="ChEBI" id="CHEBI:57951"/>
        <dbReference type="EC" id="1.5.1.7"/>
    </reaction>
</comment>
<dbReference type="EMBL" id="JAGTXO010000032">
    <property type="protein sequence ID" value="KAG8460478.1"/>
    <property type="molecule type" value="Genomic_DNA"/>
</dbReference>
<evidence type="ECO:0000256" key="9">
    <source>
        <dbReference type="ARBA" id="ARBA00023157"/>
    </source>
</evidence>
<dbReference type="OMA" id="YFFFSHT"/>
<protein>
    <recommendedName>
        <fullName evidence="5">Saccharopine dehydrogenase [NAD(+), L-lysine-forming]</fullName>
        <ecNumber evidence="4">1.5.1.7</ecNumber>
    </recommendedName>
    <alternativeName>
        <fullName evidence="10">Lysine--2-oxoglutarate reductase</fullName>
    </alternativeName>
</protein>
<evidence type="ECO:0000259" key="13">
    <source>
        <dbReference type="SMART" id="SM01002"/>
    </source>
</evidence>
<feature type="binding site" evidence="12">
    <location>
        <begin position="225"/>
        <end position="226"/>
    </location>
    <ligand>
        <name>NAD(+)</name>
        <dbReference type="ChEBI" id="CHEBI:57540"/>
    </ligand>
</feature>
<evidence type="ECO:0000256" key="1">
    <source>
        <dbReference type="ARBA" id="ARBA00004884"/>
    </source>
</evidence>
<evidence type="ECO:0000256" key="4">
    <source>
        <dbReference type="ARBA" id="ARBA00012847"/>
    </source>
</evidence>
<evidence type="ECO:0000256" key="3">
    <source>
        <dbReference type="ARBA" id="ARBA00011245"/>
    </source>
</evidence>
<dbReference type="InterPro" id="IPR007698">
    <property type="entry name" value="AlaDH/PNT_NAD(H)-bd"/>
</dbReference>
<evidence type="ECO:0000256" key="12">
    <source>
        <dbReference type="PIRSR" id="PIRSR018250-3"/>
    </source>
</evidence>
<dbReference type="UniPathway" id="UPA00033">
    <property type="reaction ID" value="UER00034"/>
</dbReference>
<keyword evidence="7" id="KW-0560">Oxidoreductase</keyword>
<evidence type="ECO:0000256" key="2">
    <source>
        <dbReference type="ARBA" id="ARBA00005689"/>
    </source>
</evidence>
<accession>A0A8J6CAH1</accession>
<comment type="similarity">
    <text evidence="2">Belongs to the AlaDH/PNT family.</text>
</comment>
<comment type="caution">
    <text evidence="15">The sequence shown here is derived from an EMBL/GenBank/DDBJ whole genome shotgun (WGS) entry which is preliminary data.</text>
</comment>
<evidence type="ECO:0000256" key="11">
    <source>
        <dbReference type="ARBA" id="ARBA00047860"/>
    </source>
</evidence>
<dbReference type="InterPro" id="IPR027281">
    <property type="entry name" value="Lys1"/>
</dbReference>
<evidence type="ECO:0000256" key="10">
    <source>
        <dbReference type="ARBA" id="ARBA00033228"/>
    </source>
</evidence>
<keyword evidence="9" id="KW-1015">Disulfide bond</keyword>
<dbReference type="SMART" id="SM01002">
    <property type="entry name" value="AlaDh_PNT_C"/>
    <property type="match status" value="1"/>
</dbReference>
<sequence length="384" mass="41000">MPPYTIWLRHETARHETRTPLTPDGCADLLASGRIRVVVERSRARAYEDSEYARIGAELHEPAELADPGAWRAQPHKPGLLIVGLNALGTPEEHDALTIINDHALFARVLKPGSVGAARVLRAWRRGAESVQAPPLLYDYDSLHDTAGRLVGATMSRPAGFVGAAHGVRHWYHSRLRDKCGRPLHLPPPALASARSCAELLPPIRQLAAQSGAPAPRVLVVGALGRTGRGAVDACYGLGADVVEWDLPQTSGGGPFDELLQYDVVIIAVALRSAVKPLLTDDLIDASGEQRRLRVIVDVSCSVDQPLVNALPIYAAKASWEAPAVRVRHAPPLDVIAVGSLASAVGREASIGFSAALVGALRDFPDGRGWESARGAFERAMQAA</sequence>
<evidence type="ECO:0000256" key="5">
    <source>
        <dbReference type="ARBA" id="ARBA00021221"/>
    </source>
</evidence>
<feature type="domain" description="Alanine dehydrogenase/pyridine nucleotide transhydrogenase NAD(H)-binding" evidence="13">
    <location>
        <begin position="198"/>
        <end position="337"/>
    </location>
</feature>
<dbReference type="Proteomes" id="UP000751190">
    <property type="component" value="Unassembled WGS sequence"/>
</dbReference>
<reference evidence="15" key="1">
    <citation type="submission" date="2021-05" db="EMBL/GenBank/DDBJ databases">
        <title>The genome of the haptophyte Pavlova lutheri (Diacronema luteri, Pavlovales) - a model for lipid biosynthesis in eukaryotic algae.</title>
        <authorList>
            <person name="Hulatt C.J."/>
            <person name="Posewitz M.C."/>
        </authorList>
    </citation>
    <scope>NUCLEOTIDE SEQUENCE</scope>
    <source>
        <strain evidence="15">NIVA-4/92</strain>
    </source>
</reference>
<dbReference type="AlphaFoldDB" id="A0A8J6CAH1"/>
<dbReference type="OrthoDB" id="265306at2759"/>
<dbReference type="SUPFAM" id="SSF51735">
    <property type="entry name" value="NAD(P)-binding Rossmann-fold domains"/>
    <property type="match status" value="1"/>
</dbReference>
<evidence type="ECO:0000256" key="6">
    <source>
        <dbReference type="ARBA" id="ARBA00022605"/>
    </source>
</evidence>
<dbReference type="InterPro" id="IPR036291">
    <property type="entry name" value="NAD(P)-bd_dom_sf"/>
</dbReference>
<feature type="binding site" evidence="12">
    <location>
        <position position="149"/>
    </location>
    <ligand>
        <name>NAD(+)</name>
        <dbReference type="ChEBI" id="CHEBI:57540"/>
    </ligand>
</feature>
<organism evidence="15 16">
    <name type="scientific">Diacronema lutheri</name>
    <name type="common">Unicellular marine alga</name>
    <name type="synonym">Monochrysis lutheri</name>
    <dbReference type="NCBI Taxonomy" id="2081491"/>
    <lineage>
        <taxon>Eukaryota</taxon>
        <taxon>Haptista</taxon>
        <taxon>Haptophyta</taxon>
        <taxon>Pavlovophyceae</taxon>
        <taxon>Pavlovales</taxon>
        <taxon>Pavlovaceae</taxon>
        <taxon>Diacronema</taxon>
    </lineage>
</organism>
<dbReference type="PANTHER" id="PTHR11133:SF23">
    <property type="entry name" value="SACCHAROPINE DEHYDROGENASE [NAD(+), L-LYSINE-FORMING]"/>
    <property type="match status" value="1"/>
</dbReference>
<evidence type="ECO:0000256" key="7">
    <source>
        <dbReference type="ARBA" id="ARBA00023002"/>
    </source>
</evidence>
<dbReference type="InterPro" id="IPR007886">
    <property type="entry name" value="AlaDH/PNT_N"/>
</dbReference>
<dbReference type="GO" id="GO:0005737">
    <property type="term" value="C:cytoplasm"/>
    <property type="evidence" value="ECO:0007669"/>
    <property type="project" value="TreeGrafter"/>
</dbReference>
<keyword evidence="8 12" id="KW-0520">NAD</keyword>
<evidence type="ECO:0000259" key="14">
    <source>
        <dbReference type="SMART" id="SM01003"/>
    </source>
</evidence>
<feature type="binding site" evidence="12">
    <location>
        <position position="299"/>
    </location>
    <ligand>
        <name>NAD(+)</name>
        <dbReference type="ChEBI" id="CHEBI:57540"/>
    </ligand>
</feature>
<feature type="binding site" evidence="12">
    <location>
        <position position="250"/>
    </location>
    <ligand>
        <name>NAD(+)</name>
        <dbReference type="ChEBI" id="CHEBI:57540"/>
    </ligand>
</feature>
<dbReference type="PIRSF" id="PIRSF018250">
    <property type="entry name" value="Saccharopine_DH_Lys"/>
    <property type="match status" value="1"/>
</dbReference>
<feature type="binding site" evidence="12">
    <location>
        <position position="246"/>
    </location>
    <ligand>
        <name>NAD(+)</name>
        <dbReference type="ChEBI" id="CHEBI:57540"/>
    </ligand>
</feature>
<dbReference type="SMART" id="SM01003">
    <property type="entry name" value="AlaDh_PNT_N"/>
    <property type="match status" value="1"/>
</dbReference>
<feature type="domain" description="Alanine dehydrogenase/pyridine nucleotide transhydrogenase N-terminal" evidence="14">
    <location>
        <begin position="7"/>
        <end position="159"/>
    </location>
</feature>
<gene>
    <name evidence="15" type="ORF">KFE25_013128</name>
</gene>
<keyword evidence="16" id="KW-1185">Reference proteome</keyword>